<keyword evidence="1" id="KW-0472">Membrane</keyword>
<gene>
    <name evidence="2" type="ORF">FE697_004110</name>
</gene>
<feature type="transmembrane region" description="Helical" evidence="1">
    <location>
        <begin position="344"/>
        <end position="368"/>
    </location>
</feature>
<feature type="transmembrane region" description="Helical" evidence="1">
    <location>
        <begin position="414"/>
        <end position="435"/>
    </location>
</feature>
<dbReference type="EMBL" id="VDFQ02000001">
    <property type="protein sequence ID" value="KAA1425514.1"/>
    <property type="molecule type" value="Genomic_DNA"/>
</dbReference>
<feature type="transmembrane region" description="Helical" evidence="1">
    <location>
        <begin position="156"/>
        <end position="174"/>
    </location>
</feature>
<feature type="transmembrane region" description="Helical" evidence="1">
    <location>
        <begin position="29"/>
        <end position="48"/>
    </location>
</feature>
<organism evidence="2 3">
    <name type="scientific">Mumia zhuanghuii</name>
    <dbReference type="NCBI Taxonomy" id="2585211"/>
    <lineage>
        <taxon>Bacteria</taxon>
        <taxon>Bacillati</taxon>
        <taxon>Actinomycetota</taxon>
        <taxon>Actinomycetes</taxon>
        <taxon>Propionibacteriales</taxon>
        <taxon>Nocardioidaceae</taxon>
        <taxon>Mumia</taxon>
    </lineage>
</organism>
<keyword evidence="1" id="KW-1133">Transmembrane helix</keyword>
<feature type="transmembrane region" description="Helical" evidence="1">
    <location>
        <begin position="69"/>
        <end position="95"/>
    </location>
</feature>
<reference evidence="2 3" key="1">
    <citation type="submission" date="2019-09" db="EMBL/GenBank/DDBJ databases">
        <title>Mumia zhuanghuii sp. nov. isolated from the intestinal contents of plateau pika (Ochotona curzoniae) in the Qinghai-Tibet plateau of China.</title>
        <authorList>
            <person name="Tian Z."/>
        </authorList>
    </citation>
    <scope>NUCLEOTIDE SEQUENCE [LARGE SCALE GENOMIC DNA]</scope>
    <source>
        <strain evidence="3">350</strain>
    </source>
</reference>
<dbReference type="Proteomes" id="UP000307768">
    <property type="component" value="Unassembled WGS sequence"/>
</dbReference>
<sequence>MADVTLADMLSTPLAAEPRPAGGAALDQVAGVSVASMVVFAALVWVAWAHRTRRITWLHRLSEWSESKIGRPGWVTVPGALLAVALVTAFLGFIWDVSLHAGVGRDEGPLANPAHYLILVGLFLTFIAGATAMVLPLDEVPGPAAVKITRAWHVPVGGLLVAGAGLYALIGFPLDDVWHRIFGQDVTLWGPTHIMLIGGAGLSLIGILLLLREGDLARGKTASSLRDLRVRVSYTAAFGGLLVGLSVFQVEYDFGIQQFRMPLRPMMIAAAAGLALVAARVVLGAFGAILAVLFYLVVRIGTAVFVGPVLGEAYNVFPAYLGTAVVVELLALAAPLYRRRLAYGAIAGLGISTLGLVLEGLWVQAAFILPWTSDMWAEGLLMSVPVGVLAGMAGALLGTALTTGDIPGKAVCRAIVVAGIVALAVSLGNGLYATVPDATATVELTDVDSDPATRTVDARVTFDPATLPSDDPTWVQITAWQGDGVVVDQLRETSPGVWETTRPIPVHGTWKTLVRVSDDRILAAVPIWLPADEAIDAEELAAPASFTRAFVPETEILQREKNADHPVWLWNAACTVVAICSLLLLWALAWGAARVARATPRPTTADRHADDRPPALV</sequence>
<feature type="transmembrane region" description="Helical" evidence="1">
    <location>
        <begin position="380"/>
        <end position="402"/>
    </location>
</feature>
<evidence type="ECO:0000313" key="2">
    <source>
        <dbReference type="EMBL" id="KAA1425514.1"/>
    </source>
</evidence>
<proteinExistence type="predicted"/>
<feature type="transmembrane region" description="Helical" evidence="1">
    <location>
        <begin position="115"/>
        <end position="135"/>
    </location>
</feature>
<name>A0A5Q6S547_9ACTN</name>
<accession>A0A5Q6S547</accession>
<protein>
    <submittedName>
        <fullName evidence="2">Uncharacterized protein</fullName>
    </submittedName>
</protein>
<feature type="transmembrane region" description="Helical" evidence="1">
    <location>
        <begin position="317"/>
        <end position="337"/>
    </location>
</feature>
<evidence type="ECO:0000313" key="3">
    <source>
        <dbReference type="Proteomes" id="UP000307768"/>
    </source>
</evidence>
<dbReference type="AlphaFoldDB" id="A0A5Q6S547"/>
<evidence type="ECO:0000256" key="1">
    <source>
        <dbReference type="SAM" id="Phobius"/>
    </source>
</evidence>
<feature type="transmembrane region" description="Helical" evidence="1">
    <location>
        <begin position="290"/>
        <end position="311"/>
    </location>
</feature>
<feature type="transmembrane region" description="Helical" evidence="1">
    <location>
        <begin position="232"/>
        <end position="250"/>
    </location>
</feature>
<feature type="transmembrane region" description="Helical" evidence="1">
    <location>
        <begin position="568"/>
        <end position="593"/>
    </location>
</feature>
<feature type="transmembrane region" description="Helical" evidence="1">
    <location>
        <begin position="262"/>
        <end position="283"/>
    </location>
</feature>
<comment type="caution">
    <text evidence="2">The sequence shown here is derived from an EMBL/GenBank/DDBJ whole genome shotgun (WGS) entry which is preliminary data.</text>
</comment>
<dbReference type="OrthoDB" id="3328774at2"/>
<feature type="transmembrane region" description="Helical" evidence="1">
    <location>
        <begin position="194"/>
        <end position="211"/>
    </location>
</feature>
<keyword evidence="1" id="KW-0812">Transmembrane</keyword>